<reference evidence="16 17" key="1">
    <citation type="journal article" date="2019" name="Philos. Trans. R. Soc. Lond., B, Biol. Sci.">
        <title>Ant behaviour and brain gene expression of defending hosts depend on the ecological success of the intruding social parasite.</title>
        <authorList>
            <person name="Kaur R."/>
            <person name="Stoldt M."/>
            <person name="Jongepier E."/>
            <person name="Feldmeyer B."/>
            <person name="Menzel F."/>
            <person name="Bornberg-Bauer E."/>
            <person name="Foitzik S."/>
        </authorList>
    </citation>
    <scope>NUCLEOTIDE SEQUENCE [LARGE SCALE GENOMIC DNA]</scope>
    <source>
        <tissue evidence="16">Whole body</tissue>
    </source>
</reference>
<feature type="compositionally biased region" description="Low complexity" evidence="14">
    <location>
        <begin position="338"/>
        <end position="349"/>
    </location>
</feature>
<evidence type="ECO:0000256" key="4">
    <source>
        <dbReference type="ARBA" id="ARBA00022478"/>
    </source>
</evidence>
<evidence type="ECO:0000256" key="13">
    <source>
        <dbReference type="SAM" id="Coils"/>
    </source>
</evidence>
<dbReference type="SMART" id="SM00338">
    <property type="entry name" value="BRLZ"/>
    <property type="match status" value="1"/>
</dbReference>
<keyword evidence="4 12" id="KW-0240">DNA-directed RNA polymerase</keyword>
<keyword evidence="11" id="KW-0804">Transcription</keyword>
<keyword evidence="6 12" id="KW-0808">Transferase</keyword>
<dbReference type="CDD" id="cd04860">
    <property type="entry name" value="AE_Prim_S"/>
    <property type="match status" value="1"/>
</dbReference>
<protein>
    <recommendedName>
        <fullName evidence="12">DNA primase</fullName>
        <ecNumber evidence="12">2.7.7.-</ecNumber>
    </recommendedName>
</protein>
<keyword evidence="17" id="KW-1185">Reference proteome</keyword>
<keyword evidence="10" id="KW-0862">Zinc</keyword>
<accession>A0A4S2KGP5</accession>
<dbReference type="NCBIfam" id="TIGR00335">
    <property type="entry name" value="primase_sml"/>
    <property type="match status" value="1"/>
</dbReference>
<evidence type="ECO:0000256" key="12">
    <source>
        <dbReference type="RuleBase" id="RU003514"/>
    </source>
</evidence>
<dbReference type="GO" id="GO:0006270">
    <property type="term" value="P:DNA replication initiation"/>
    <property type="evidence" value="ECO:0007669"/>
    <property type="project" value="UniProtKB-ARBA"/>
</dbReference>
<feature type="region of interest" description="Disordered" evidence="14">
    <location>
        <begin position="483"/>
        <end position="504"/>
    </location>
</feature>
<dbReference type="GO" id="GO:0046872">
    <property type="term" value="F:metal ion binding"/>
    <property type="evidence" value="ECO:0007669"/>
    <property type="project" value="UniProtKB-KW"/>
</dbReference>
<feature type="region of interest" description="Disordered" evidence="14">
    <location>
        <begin position="150"/>
        <end position="198"/>
    </location>
</feature>
<dbReference type="CDD" id="cd14689">
    <property type="entry name" value="bZIP_CREB3"/>
    <property type="match status" value="1"/>
</dbReference>
<dbReference type="Gene3D" id="1.20.5.170">
    <property type="match status" value="1"/>
</dbReference>
<keyword evidence="9" id="KW-0479">Metal-binding</keyword>
<dbReference type="GO" id="GO:0006269">
    <property type="term" value="P:DNA replication, synthesis of primer"/>
    <property type="evidence" value="ECO:0007669"/>
    <property type="project" value="UniProtKB-KW"/>
</dbReference>
<dbReference type="Proteomes" id="UP000310200">
    <property type="component" value="Unassembled WGS sequence"/>
</dbReference>
<dbReference type="PROSITE" id="PS50217">
    <property type="entry name" value="BZIP"/>
    <property type="match status" value="1"/>
</dbReference>
<dbReference type="EC" id="2.7.7.-" evidence="12"/>
<dbReference type="AlphaFoldDB" id="A0A4S2KGP5"/>
<evidence type="ECO:0000256" key="8">
    <source>
        <dbReference type="ARBA" id="ARBA00022705"/>
    </source>
</evidence>
<feature type="compositionally biased region" description="Polar residues" evidence="14">
    <location>
        <begin position="483"/>
        <end position="493"/>
    </location>
</feature>
<keyword evidence="5 12" id="KW-0639">Primosome</keyword>
<comment type="cofactor">
    <cofactor evidence="2">
        <name>Mg(2+)</name>
        <dbReference type="ChEBI" id="CHEBI:18420"/>
    </cofactor>
</comment>
<dbReference type="EMBL" id="QBLH01002780">
    <property type="protein sequence ID" value="TGZ47029.1"/>
    <property type="molecule type" value="Genomic_DNA"/>
</dbReference>
<evidence type="ECO:0000256" key="3">
    <source>
        <dbReference type="ARBA" id="ARBA00009762"/>
    </source>
</evidence>
<evidence type="ECO:0000256" key="7">
    <source>
        <dbReference type="ARBA" id="ARBA00022695"/>
    </source>
</evidence>
<feature type="domain" description="BZIP" evidence="15">
    <location>
        <begin position="383"/>
        <end position="446"/>
    </location>
</feature>
<dbReference type="SUPFAM" id="SSF56747">
    <property type="entry name" value="Prim-pol domain"/>
    <property type="match status" value="1"/>
</dbReference>
<dbReference type="Pfam" id="PF01896">
    <property type="entry name" value="DNA_primase_S"/>
    <property type="match status" value="1"/>
</dbReference>
<dbReference type="GO" id="GO:0003899">
    <property type="term" value="F:DNA-directed RNA polymerase activity"/>
    <property type="evidence" value="ECO:0007669"/>
    <property type="project" value="InterPro"/>
</dbReference>
<dbReference type="GO" id="GO:0003700">
    <property type="term" value="F:DNA-binding transcription factor activity"/>
    <property type="evidence" value="ECO:0007669"/>
    <property type="project" value="InterPro"/>
</dbReference>
<feature type="compositionally biased region" description="Polar residues" evidence="14">
    <location>
        <begin position="188"/>
        <end position="198"/>
    </location>
</feature>
<dbReference type="InterPro" id="IPR004827">
    <property type="entry name" value="bZIP"/>
</dbReference>
<dbReference type="SUPFAM" id="SSF57959">
    <property type="entry name" value="Leucine zipper domain"/>
    <property type="match status" value="1"/>
</dbReference>
<keyword evidence="7" id="KW-0548">Nucleotidyltransferase</keyword>
<comment type="similarity">
    <text evidence="3 12">Belongs to the eukaryotic-type primase small subunit family.</text>
</comment>
<dbReference type="STRING" id="300112.A0A4S2KGP5"/>
<evidence type="ECO:0000256" key="11">
    <source>
        <dbReference type="ARBA" id="ARBA00023163"/>
    </source>
</evidence>
<keyword evidence="8 12" id="KW-0235">DNA replication</keyword>
<dbReference type="PANTHER" id="PTHR10536">
    <property type="entry name" value="DNA PRIMASE SMALL SUBUNIT"/>
    <property type="match status" value="1"/>
</dbReference>
<dbReference type="InterPro" id="IPR014052">
    <property type="entry name" value="DNA_primase_ssu_euk/arc"/>
</dbReference>
<dbReference type="FunFam" id="3.90.920.10:FF:000001">
    <property type="entry name" value="DNA primase"/>
    <property type="match status" value="1"/>
</dbReference>
<dbReference type="GO" id="GO:0005658">
    <property type="term" value="C:alpha DNA polymerase:primase complex"/>
    <property type="evidence" value="ECO:0007669"/>
    <property type="project" value="UniProtKB-ARBA"/>
</dbReference>
<name>A0A4S2KGP5_9HYME</name>
<dbReference type="InterPro" id="IPR002755">
    <property type="entry name" value="DNA_primase_S"/>
</dbReference>
<dbReference type="Gene3D" id="3.90.920.10">
    <property type="entry name" value="DNA primase, PRIM domain"/>
    <property type="match status" value="1"/>
</dbReference>
<evidence type="ECO:0000256" key="9">
    <source>
        <dbReference type="ARBA" id="ARBA00022723"/>
    </source>
</evidence>
<evidence type="ECO:0000256" key="2">
    <source>
        <dbReference type="ARBA" id="ARBA00001946"/>
    </source>
</evidence>
<proteinExistence type="inferred from homology"/>
<comment type="caution">
    <text evidence="16">The sequence shown here is derived from an EMBL/GenBank/DDBJ whole genome shotgun (WGS) entry which is preliminary data.</text>
</comment>
<dbReference type="Pfam" id="PF00170">
    <property type="entry name" value="bZIP_1"/>
    <property type="match status" value="1"/>
</dbReference>
<sequence length="1063" mass="120989">MVKVDHIKRIFGKKYAFGPFEIGVYRDYTVMSSDMNLFDFLDDTFLKGDVKNELFVDHNLSELSSLEIGHHLIEDVDHNYGDVITAEECPTNSDDLLASILKMEDPDLDFNLIGKDLETIASSSSDSGLSSALSLSYEQQLSPFLTRTDNNEEEEIGNSDLNSPQNFVDFEPAASPSLGSVDSPIRSVMSSNIGSPTTDLAEEMDYEQSLVAIVTPNNTTPSLGTTIATEQPVVDIDPAPKQQQPTPQENAVNIRNLCNGKRNIRQLIRVTPMGSGNPRSILLPVSLKDMKEVRTIKIMTTPAKNLKGFKINQANIINKPIQMTIKQEDSNSDKGCNSSDEVTSETDSTYPRLKLNAEEKRLLQKEGITLPSHYPLTKHEERELKRIRRKIRNKISAQDSRKRKKEYVDGLEDRVKQCTEENITLLKRIKALQSQNQSLAGQLKRLQALIQKGNKSAQPATCLMVLLLSLALVALPNLRPHSNNNSNDLTQEQEQPEKTSLAGRSRTLLYTKQLMDEELQQYGEELLQEVEGLLDHDYSPVIQMPLYKRPRIDSEPTPKYVSSVNHVGGTLGLKPDLAISKTKKQYIEPPLDDTWPPPNPGGQRTVKVDKLEALTNELKINISDTEGTRTVLVKMPRDKKEVNYIKMGDISDLLDLLPVYYSRLFPFADYHRWLSYGNVGTFSKREFSFTLSDDIYIRYQSFNDQKALSDEIKRLLPHKIDIGAVYNSQPKDQRRGPNFQPVERELVFDIDMTDYDEVRTCCKGTDICGKCWKFMSLACKILDNALRLDFGYKHILWVFSGRRGIHCWVCDSAARTLSGQVRAAVAEYLQIIGGGEFMKKKVHLTGDKIHHSIKRALDIIDPVFIEMCVREQNMLGTEEAIEKFLPILPTDEDRQEVKVLFGKENTSEARWNAFIQYIESKRTGGDRKWYLYRHLIEEIKLQYSYPRLDINVSKGLNHLLKSPFCIHPKTGKVCIPFNASAVDKFDPDKVPTIMTLIGEINAYDVKDKAEEETYDLNKKRIKDYKKTSLNKSLHVFQEFLRHLEAERREQRLKGKISADSMEF</sequence>
<evidence type="ECO:0000256" key="5">
    <source>
        <dbReference type="ARBA" id="ARBA00022515"/>
    </source>
</evidence>
<evidence type="ECO:0000313" key="17">
    <source>
        <dbReference type="Proteomes" id="UP000310200"/>
    </source>
</evidence>
<evidence type="ECO:0000259" key="15">
    <source>
        <dbReference type="PROSITE" id="PS50217"/>
    </source>
</evidence>
<evidence type="ECO:0000256" key="6">
    <source>
        <dbReference type="ARBA" id="ARBA00022679"/>
    </source>
</evidence>
<evidence type="ECO:0000256" key="1">
    <source>
        <dbReference type="ARBA" id="ARBA00001936"/>
    </source>
</evidence>
<organism evidence="16 17">
    <name type="scientific">Temnothorax longispinosus</name>
    <dbReference type="NCBI Taxonomy" id="300112"/>
    <lineage>
        <taxon>Eukaryota</taxon>
        <taxon>Metazoa</taxon>
        <taxon>Ecdysozoa</taxon>
        <taxon>Arthropoda</taxon>
        <taxon>Hexapoda</taxon>
        <taxon>Insecta</taxon>
        <taxon>Pterygota</taxon>
        <taxon>Neoptera</taxon>
        <taxon>Endopterygota</taxon>
        <taxon>Hymenoptera</taxon>
        <taxon>Apocrita</taxon>
        <taxon>Aculeata</taxon>
        <taxon>Formicoidea</taxon>
        <taxon>Formicidae</taxon>
        <taxon>Myrmicinae</taxon>
        <taxon>Temnothorax</taxon>
    </lineage>
</organism>
<evidence type="ECO:0000256" key="10">
    <source>
        <dbReference type="ARBA" id="ARBA00022833"/>
    </source>
</evidence>
<feature type="coiled-coil region" evidence="13">
    <location>
        <begin position="401"/>
        <end position="449"/>
    </location>
</feature>
<keyword evidence="13" id="KW-0175">Coiled coil</keyword>
<gene>
    <name evidence="16" type="ORF">DBV15_03038</name>
</gene>
<dbReference type="InterPro" id="IPR046347">
    <property type="entry name" value="bZIP_sf"/>
</dbReference>
<comment type="cofactor">
    <cofactor evidence="1">
        <name>Mn(2+)</name>
        <dbReference type="ChEBI" id="CHEBI:29035"/>
    </cofactor>
</comment>
<feature type="region of interest" description="Disordered" evidence="14">
    <location>
        <begin position="326"/>
        <end position="349"/>
    </location>
</feature>
<evidence type="ECO:0000256" key="14">
    <source>
        <dbReference type="SAM" id="MobiDB-lite"/>
    </source>
</evidence>
<evidence type="ECO:0000313" key="16">
    <source>
        <dbReference type="EMBL" id="TGZ47029.1"/>
    </source>
</evidence>